<dbReference type="OrthoDB" id="3789848at2"/>
<dbReference type="Gene3D" id="3.40.50.1820">
    <property type="entry name" value="alpha/beta hydrolase"/>
    <property type="match status" value="1"/>
</dbReference>
<dbReference type="EMBL" id="UGQT01000001">
    <property type="protein sequence ID" value="STZ56551.1"/>
    <property type="molecule type" value="Genomic_DNA"/>
</dbReference>
<name>A0A378T6U9_9MYCO</name>
<dbReference type="GO" id="GO:0003824">
    <property type="term" value="F:catalytic activity"/>
    <property type="evidence" value="ECO:0007669"/>
    <property type="project" value="UniProtKB-ARBA"/>
</dbReference>
<gene>
    <name evidence="2" type="ORF">NCTC10821_00044</name>
</gene>
<evidence type="ECO:0000313" key="3">
    <source>
        <dbReference type="Proteomes" id="UP000254978"/>
    </source>
</evidence>
<sequence length="225" mass="23134">METTEYAPGRAVDVFGGPGRPTVLLWHGMQTDARAAVRPLAELIARHGPAVLAPDWDSHAADGGRADLLASAAFARERAGTADVVLVGWSLGGAAAAGMALGRADSELSPVHTVTLGGAFTAPDPLTGRPLTNLVPQRPDGPLLLLHGRVDDVVPVAVSRDFAAHLTRIGRPVRLAELDTDHAAIAGARYDAAGDRYLPAEDADALAVTALVAVQIAGLLSTCSP</sequence>
<organism evidence="2 3">
    <name type="scientific">Mycolicibacterium tokaiense</name>
    <dbReference type="NCBI Taxonomy" id="39695"/>
    <lineage>
        <taxon>Bacteria</taxon>
        <taxon>Bacillati</taxon>
        <taxon>Actinomycetota</taxon>
        <taxon>Actinomycetes</taxon>
        <taxon>Mycobacteriales</taxon>
        <taxon>Mycobacteriaceae</taxon>
        <taxon>Mycolicibacterium</taxon>
    </lineage>
</organism>
<dbReference type="InterPro" id="IPR029058">
    <property type="entry name" value="AB_hydrolase_fold"/>
</dbReference>
<dbReference type="Proteomes" id="UP000254978">
    <property type="component" value="Unassembled WGS sequence"/>
</dbReference>
<dbReference type="Pfam" id="PF12697">
    <property type="entry name" value="Abhydrolase_6"/>
    <property type="match status" value="1"/>
</dbReference>
<reference evidence="2 3" key="1">
    <citation type="submission" date="2018-06" db="EMBL/GenBank/DDBJ databases">
        <authorList>
            <consortium name="Pathogen Informatics"/>
            <person name="Doyle S."/>
        </authorList>
    </citation>
    <scope>NUCLEOTIDE SEQUENCE [LARGE SCALE GENOMIC DNA]</scope>
    <source>
        <strain evidence="2 3">NCTC10821</strain>
    </source>
</reference>
<protein>
    <submittedName>
        <fullName evidence="2">Phospholipase/Carboxylesterase</fullName>
    </submittedName>
</protein>
<dbReference type="AlphaFoldDB" id="A0A378T6U9"/>
<dbReference type="RefSeq" id="WP_115277090.1">
    <property type="nucleotide sequence ID" value="NZ_AP022600.1"/>
</dbReference>
<proteinExistence type="predicted"/>
<dbReference type="InterPro" id="IPR000073">
    <property type="entry name" value="AB_hydrolase_1"/>
</dbReference>
<feature type="domain" description="AB hydrolase-1" evidence="1">
    <location>
        <begin position="23"/>
        <end position="201"/>
    </location>
</feature>
<dbReference type="SUPFAM" id="SSF53474">
    <property type="entry name" value="alpha/beta-Hydrolases"/>
    <property type="match status" value="1"/>
</dbReference>
<evidence type="ECO:0000259" key="1">
    <source>
        <dbReference type="Pfam" id="PF12697"/>
    </source>
</evidence>
<accession>A0A378T6U9</accession>
<keyword evidence="3" id="KW-1185">Reference proteome</keyword>
<evidence type="ECO:0000313" key="2">
    <source>
        <dbReference type="EMBL" id="STZ56551.1"/>
    </source>
</evidence>